<dbReference type="Proteomes" id="UP000225706">
    <property type="component" value="Unassembled WGS sequence"/>
</dbReference>
<dbReference type="STRING" id="50429.A0A2B4SBC4"/>
<proteinExistence type="predicted"/>
<dbReference type="SUPFAM" id="SSF56300">
    <property type="entry name" value="Metallo-dependent phosphatases"/>
    <property type="match status" value="1"/>
</dbReference>
<dbReference type="InterPro" id="IPR029052">
    <property type="entry name" value="Metallo-depent_PP-like"/>
</dbReference>
<evidence type="ECO:0000313" key="3">
    <source>
        <dbReference type="Proteomes" id="UP000225706"/>
    </source>
</evidence>
<accession>A0A2B4SBC4</accession>
<dbReference type="GO" id="GO:0047734">
    <property type="term" value="F:CDP-glycerol diphosphatase activity"/>
    <property type="evidence" value="ECO:0007669"/>
    <property type="project" value="TreeGrafter"/>
</dbReference>
<evidence type="ECO:0000313" key="2">
    <source>
        <dbReference type="EMBL" id="PFX26120.1"/>
    </source>
</evidence>
<dbReference type="InterPro" id="IPR004843">
    <property type="entry name" value="Calcineurin-like_PHP"/>
</dbReference>
<protein>
    <submittedName>
        <fullName evidence="2">Manganese-dependent ADP-ribose/CDP-alcohol diphosphatase</fullName>
    </submittedName>
</protein>
<dbReference type="Pfam" id="PF00149">
    <property type="entry name" value="Metallophos"/>
    <property type="match status" value="1"/>
</dbReference>
<dbReference type="AlphaFoldDB" id="A0A2B4SBC4"/>
<feature type="domain" description="Calcineurin-like phosphoesterase" evidence="1">
    <location>
        <begin position="169"/>
        <end position="452"/>
    </location>
</feature>
<dbReference type="OrthoDB" id="5969729at2759"/>
<keyword evidence="3" id="KW-1185">Reference proteome</keyword>
<dbReference type="GO" id="GO:0008663">
    <property type="term" value="F:2',3'-cyclic-nucleotide 2'-phosphodiesterase activity"/>
    <property type="evidence" value="ECO:0007669"/>
    <property type="project" value="TreeGrafter"/>
</dbReference>
<name>A0A2B4SBC4_STYPI</name>
<dbReference type="GO" id="GO:0030145">
    <property type="term" value="F:manganese ion binding"/>
    <property type="evidence" value="ECO:0007669"/>
    <property type="project" value="TreeGrafter"/>
</dbReference>
<dbReference type="PANTHER" id="PTHR16509:SF1">
    <property type="entry name" value="MANGANESE-DEPENDENT ADP-RIBOSE_CDP-ALCOHOL DIPHOSPHATASE"/>
    <property type="match status" value="1"/>
</dbReference>
<gene>
    <name evidence="2" type="primary">ADPRM</name>
    <name evidence="2" type="ORF">AWC38_SpisGene9216</name>
</gene>
<evidence type="ECO:0000259" key="1">
    <source>
        <dbReference type="Pfam" id="PF00149"/>
    </source>
</evidence>
<comment type="caution">
    <text evidence="2">The sequence shown here is derived from an EMBL/GenBank/DDBJ whole genome shotgun (WGS) entry which is preliminary data.</text>
</comment>
<sequence>MPGRSTKVYETDRPWLSVHLKHLIARRQKAFASGNQYLFKILRNKVNRERKRCQRVYYENKVDGLHASRPRNWWKEVKQLCGSTKSTERDLKSKLHKDLVYKDAVLAEKINQAFVSVMKDYSPLAVGAQTFFIPVGGVISCLPLGVRTVGWGKAAMDPTNGDTDVLFSFGLITDIQYADICDRQNSAKTRWRRYRNALCCLQEAVDHWIRPSRSLSFIVQLGDIIDGFNTDLNDANDSERNSSQDALDLVMREFSKLPPEIPVFHNLGNHELYNFSREELSASILHPFNSCESSEYLSKHQSLPAVSEEETKPFYFSFVPHPKFCFVYLDSYDTSLHGFDETSSTYKDALAMVRKYNKNGDLDSADGLHGLNRRFVAYNGGIGPMQLQWLQAVLEVAIENGQKAVIFSHVPISPGNRPRRGAVDLLWNYQDVLKVLWQSGCVVACFHGHTHYDDYFVDKHGIHHLTFEGVITAPLDSNAFATLHVKNDAIVIEGFGVIESRVLKFFH</sequence>
<organism evidence="2 3">
    <name type="scientific">Stylophora pistillata</name>
    <name type="common">Smooth cauliflower coral</name>
    <dbReference type="NCBI Taxonomy" id="50429"/>
    <lineage>
        <taxon>Eukaryota</taxon>
        <taxon>Metazoa</taxon>
        <taxon>Cnidaria</taxon>
        <taxon>Anthozoa</taxon>
        <taxon>Hexacorallia</taxon>
        <taxon>Scleractinia</taxon>
        <taxon>Astrocoeniina</taxon>
        <taxon>Pocilloporidae</taxon>
        <taxon>Stylophora</taxon>
    </lineage>
</organism>
<dbReference type="PANTHER" id="PTHR16509">
    <property type="match status" value="1"/>
</dbReference>
<dbReference type="Gene3D" id="3.60.21.10">
    <property type="match status" value="1"/>
</dbReference>
<reference evidence="3" key="1">
    <citation type="journal article" date="2017" name="bioRxiv">
        <title>Comparative analysis of the genomes of Stylophora pistillata and Acropora digitifera provides evidence for extensive differences between species of corals.</title>
        <authorList>
            <person name="Voolstra C.R."/>
            <person name="Li Y."/>
            <person name="Liew Y.J."/>
            <person name="Baumgarten S."/>
            <person name="Zoccola D."/>
            <person name="Flot J.-F."/>
            <person name="Tambutte S."/>
            <person name="Allemand D."/>
            <person name="Aranda M."/>
        </authorList>
    </citation>
    <scope>NUCLEOTIDE SEQUENCE [LARGE SCALE GENOMIC DNA]</scope>
</reference>
<dbReference type="GO" id="GO:0047631">
    <property type="term" value="F:ADP-ribose diphosphatase activity"/>
    <property type="evidence" value="ECO:0007669"/>
    <property type="project" value="TreeGrafter"/>
</dbReference>
<dbReference type="EMBL" id="LSMT01000133">
    <property type="protein sequence ID" value="PFX26120.1"/>
    <property type="molecule type" value="Genomic_DNA"/>
</dbReference>